<evidence type="ECO:0000256" key="4">
    <source>
        <dbReference type="ARBA" id="ARBA00023136"/>
    </source>
</evidence>
<dbReference type="PROSITE" id="PS50077">
    <property type="entry name" value="HEAT_REPEAT"/>
    <property type="match status" value="1"/>
</dbReference>
<gene>
    <name evidence="8" type="ORF">L1049_002280</name>
</gene>
<dbReference type="PANTHER" id="PTHR16023:SF0">
    <property type="entry name" value="PROTEIN VAC14 HOMOLOG"/>
    <property type="match status" value="1"/>
</dbReference>
<comment type="caution">
    <text evidence="8">The sequence shown here is derived from an EMBL/GenBank/DDBJ whole genome shotgun (WGS) entry which is preliminary data.</text>
</comment>
<keyword evidence="9" id="KW-1185">Reference proteome</keyword>
<comment type="subcellular location">
    <subcellularLocation>
        <location evidence="1">Endomembrane system</location>
    </subcellularLocation>
</comment>
<dbReference type="SUPFAM" id="SSF53098">
    <property type="entry name" value="Ribonuclease H-like"/>
    <property type="match status" value="1"/>
</dbReference>
<reference evidence="8 9" key="1">
    <citation type="journal article" date="2024" name="Plant J.">
        <title>Genome sequences and population genomics reveal climatic adaptation and genomic divergence between two closely related sweetgum species.</title>
        <authorList>
            <person name="Xu W.Q."/>
            <person name="Ren C.Q."/>
            <person name="Zhang X.Y."/>
            <person name="Comes H.P."/>
            <person name="Liu X.H."/>
            <person name="Li Y.G."/>
            <person name="Kettle C.J."/>
            <person name="Jalonen R."/>
            <person name="Gaisberger H."/>
            <person name="Ma Y.Z."/>
            <person name="Qiu Y.X."/>
        </authorList>
    </citation>
    <scope>NUCLEOTIDE SEQUENCE [LARGE SCALE GENOMIC DNA]</scope>
    <source>
        <strain evidence="8">Hangzhou</strain>
    </source>
</reference>
<dbReference type="InterPro" id="IPR026825">
    <property type="entry name" value="Vac14"/>
</dbReference>
<feature type="region of interest" description="Disordered" evidence="6">
    <location>
        <begin position="1028"/>
        <end position="1051"/>
    </location>
</feature>
<evidence type="ECO:0000256" key="2">
    <source>
        <dbReference type="ARBA" id="ARBA00010225"/>
    </source>
</evidence>
<evidence type="ECO:0000256" key="3">
    <source>
        <dbReference type="ARBA" id="ARBA00022737"/>
    </source>
</evidence>
<name>A0AAP0NJ74_LIQFO</name>
<dbReference type="InterPro" id="IPR016024">
    <property type="entry name" value="ARM-type_fold"/>
</dbReference>
<feature type="repeat" description="HEAT" evidence="5">
    <location>
        <begin position="97"/>
        <end position="135"/>
    </location>
</feature>
<proteinExistence type="inferred from homology"/>
<dbReference type="PANTHER" id="PTHR16023">
    <property type="entry name" value="TAX1 BINDING PROTEIN-RELATED"/>
    <property type="match status" value="1"/>
</dbReference>
<dbReference type="GO" id="GO:0010008">
    <property type="term" value="C:endosome membrane"/>
    <property type="evidence" value="ECO:0007669"/>
    <property type="project" value="TreeGrafter"/>
</dbReference>
<feature type="compositionally biased region" description="Basic residues" evidence="6">
    <location>
        <begin position="1041"/>
        <end position="1051"/>
    </location>
</feature>
<dbReference type="GO" id="GO:0070772">
    <property type="term" value="C:PAS complex"/>
    <property type="evidence" value="ECO:0007669"/>
    <property type="project" value="InterPro"/>
</dbReference>
<dbReference type="InterPro" id="IPR012337">
    <property type="entry name" value="RNaseH-like_sf"/>
</dbReference>
<evidence type="ECO:0000256" key="1">
    <source>
        <dbReference type="ARBA" id="ARBA00004308"/>
    </source>
</evidence>
<evidence type="ECO:0000313" key="8">
    <source>
        <dbReference type="EMBL" id="KAK9271914.1"/>
    </source>
</evidence>
<evidence type="ECO:0000259" key="7">
    <source>
        <dbReference type="Pfam" id="PF11916"/>
    </source>
</evidence>
<keyword evidence="3" id="KW-0677">Repeat</keyword>
<dbReference type="Proteomes" id="UP001415857">
    <property type="component" value="Unassembled WGS sequence"/>
</dbReference>
<evidence type="ECO:0000256" key="5">
    <source>
        <dbReference type="PROSITE-ProRule" id="PRU00103"/>
    </source>
</evidence>
<evidence type="ECO:0000256" key="6">
    <source>
        <dbReference type="SAM" id="MobiDB-lite"/>
    </source>
</evidence>
<dbReference type="AlphaFoldDB" id="A0AAP0NJ74"/>
<dbReference type="InterPro" id="IPR021133">
    <property type="entry name" value="HEAT_type_2"/>
</dbReference>
<evidence type="ECO:0000313" key="9">
    <source>
        <dbReference type="Proteomes" id="UP001415857"/>
    </source>
</evidence>
<dbReference type="Pfam" id="PF12755">
    <property type="entry name" value="Vac14_Fab1_bd"/>
    <property type="match status" value="1"/>
</dbReference>
<sequence length="1068" mass="121697">MASLSFIPSSVLRNLSDKLPEKRTSAAYEIRDIVKQLNASSDHDRIRALINMLITEFLNWPELNRREGGLIGLSATMNGLLRDDGLDTVAARHLEQIVPPVLNAFTDQDSRVRYRACEALYNIAKLSADSDANVQSAAKLLDRALMDIVTDSSQFSIEEFIPLLIERMRVINPFVRQFLLCWIKVINGSPEIDMLSYLPDFLDGLLNMLSDSNHEVQHEAALRLSDFLQEADSSPSVDYVRVAKILVHKATSPDEFTRLTVITWINKFVKVGGENLVPHYADILGVILPCISDKDERIRKVAHQTNEELHAFRPSPAEGLDIGAILSVAKRQLSSEREATQIQALHWIANLLARNRAEVLSFLDSIFDALLSTLSDPSTEVVLLVLEVHACIARDPHHFHHLVVSLLHNFQIKNSLLEKRGSLIICRLSVLLDAEKVYQEFATVLGAEVDLDFAYNMVQALNLILLTSSELCGLRVLLKQSLVNDAGKDLFVSLYGTWCHSPVAAISLCLLSQAYQHATCLIHLLGEEDFNLKFMLQLGKLILLLETPTFVHLRLQILEPRTFIWLVKALYGLLMLLPQQSEAFKILWTRLKTIPSNFFHEGQSEHYLLWNQGSQVSHHRPSGSQISERNEKIHDMGKLHSGIDFSALMQLFEQKQQPPSHAFEISVVFSHFHFIHLITGGDPEYPRAAYNYCGKDYGARGKIDGTSNMWAHLKSQCTKYPYRVVDPKQQTLCFVKKEVGEGKEHDGAGSGALKVVNYSDKAYRNALAKMIFVDELPFRHVEKEGFRSFCAVLEPRFTLPCRTTVARDCMKLFYERKGKLKKALKKQRVCPTTDTWTSIQNLNYMCLTAHWIDADWNLQKRILNICLVLNHKGETIGKHVEKCLLEWGIDKIFTITVDNASSNDGAIRYLKRKTKDWNSTILEHEFIHMRCCAHIVNLIVCEGLKDQNESIAKIRNAVWYVRSSPSRFQTFKNCVEHEKIPSKILVCLDVPIRWNSTYMMLEVAEKFEKAFERLEKDDPRYLSFFKEDEDEDEDKDENKGGKGRGRAKGRKRIGPLTMDDWANVRVFV</sequence>
<accession>A0AAP0NJ74</accession>
<dbReference type="InterPro" id="IPR021841">
    <property type="entry name" value="VAC14_Fig4p-bd"/>
</dbReference>
<dbReference type="SUPFAM" id="SSF140996">
    <property type="entry name" value="Hermes dimerisation domain"/>
    <property type="match status" value="1"/>
</dbReference>
<dbReference type="FunFam" id="1.25.10.10:FF:000169">
    <property type="entry name" value="protein VAC14 homolog isoform X1"/>
    <property type="match status" value="1"/>
</dbReference>
<dbReference type="InterPro" id="IPR011989">
    <property type="entry name" value="ARM-like"/>
</dbReference>
<comment type="similarity">
    <text evidence="2">Belongs to the VAC14 family.</text>
</comment>
<organism evidence="8 9">
    <name type="scientific">Liquidambar formosana</name>
    <name type="common">Formosan gum</name>
    <dbReference type="NCBI Taxonomy" id="63359"/>
    <lineage>
        <taxon>Eukaryota</taxon>
        <taxon>Viridiplantae</taxon>
        <taxon>Streptophyta</taxon>
        <taxon>Embryophyta</taxon>
        <taxon>Tracheophyta</taxon>
        <taxon>Spermatophyta</taxon>
        <taxon>Magnoliopsida</taxon>
        <taxon>eudicotyledons</taxon>
        <taxon>Gunneridae</taxon>
        <taxon>Pentapetalae</taxon>
        <taxon>Saxifragales</taxon>
        <taxon>Altingiaceae</taxon>
        <taxon>Liquidambar</taxon>
    </lineage>
</organism>
<keyword evidence="4" id="KW-0472">Membrane</keyword>
<dbReference type="Pfam" id="PF11916">
    <property type="entry name" value="Vac14_Fig4_bd"/>
    <property type="match status" value="1"/>
</dbReference>
<protein>
    <recommendedName>
        <fullName evidence="7">Vacuolar protein 14 C-terminal Fig4-binding domain-containing protein</fullName>
    </recommendedName>
</protein>
<feature type="domain" description="Vacuolar protein 14 C-terminal Fig4-binding" evidence="7">
    <location>
        <begin position="415"/>
        <end position="594"/>
    </location>
</feature>
<dbReference type="EMBL" id="JBBPBK010000013">
    <property type="protein sequence ID" value="KAK9271914.1"/>
    <property type="molecule type" value="Genomic_DNA"/>
</dbReference>
<dbReference type="SUPFAM" id="SSF48371">
    <property type="entry name" value="ARM repeat"/>
    <property type="match status" value="1"/>
</dbReference>
<dbReference type="GO" id="GO:0006661">
    <property type="term" value="P:phosphatidylinositol biosynthetic process"/>
    <property type="evidence" value="ECO:0007669"/>
    <property type="project" value="InterPro"/>
</dbReference>
<dbReference type="Gene3D" id="1.25.10.10">
    <property type="entry name" value="Leucine-rich Repeat Variant"/>
    <property type="match status" value="2"/>
</dbReference>